<dbReference type="AlphaFoldDB" id="F1CNR6"/>
<proteinExistence type="predicted"/>
<reference evidence="1" key="1">
    <citation type="journal article" date="2011" name="PLoS ONE">
        <title>Complete sequencing of pNDM-HK encoding NDM-1 carbapenemase from a multidrug-resistant Escherichia coli strain isolated in Hong Kong.</title>
        <authorList>
            <person name="Ho P.L."/>
            <person name="Lo W.U."/>
            <person name="Yeung M.K."/>
            <person name="Lin C.H."/>
            <person name="Chow K.H."/>
            <person name="Ang I."/>
            <person name="Tong A.H."/>
            <person name="Bao J.Y."/>
            <person name="Lok S."/>
            <person name="Lo J.Y."/>
        </authorList>
    </citation>
    <scope>NUCLEOTIDE SEQUENCE</scope>
    <source>
        <strain evidence="1">HK-01</strain>
        <plasmid evidence="1">pNDM-HK</plasmid>
    </source>
</reference>
<sequence>MRGQYRSSLMKDFKLTRNEQPARCHVCGIKSKDVFSLAEDGQKERMLCSVCLSLEHPEKMKLETQTGLLLKRNTNRKLYSLLFRSIAKAEKSTDDSYREKAKKLKQILLSTTDVVLNETGSDDGYDLLHLIKKHHQLLPMNFDDEFVASVAESDELPDVSDWNEIYKGKRGFK</sequence>
<organism evidence="1">
    <name type="scientific">Escherichia coli</name>
    <dbReference type="NCBI Taxonomy" id="562"/>
    <lineage>
        <taxon>Bacteria</taxon>
        <taxon>Pseudomonadati</taxon>
        <taxon>Pseudomonadota</taxon>
        <taxon>Gammaproteobacteria</taxon>
        <taxon>Enterobacterales</taxon>
        <taxon>Enterobacteriaceae</taxon>
        <taxon>Escherichia</taxon>
    </lineage>
</organism>
<dbReference type="EMBL" id="HQ451074">
    <property type="protein sequence ID" value="ADY00122.1"/>
    <property type="molecule type" value="Genomic_DNA"/>
</dbReference>
<evidence type="ECO:0000313" key="1">
    <source>
        <dbReference type="EMBL" id="ADY00122.1"/>
    </source>
</evidence>
<keyword evidence="1" id="KW-0614">Plasmid</keyword>
<protein>
    <submittedName>
        <fullName evidence="1">Uncharacterized protein</fullName>
    </submittedName>
</protein>
<geneLocation type="plasmid" evidence="1">
    <name>pNDM-HK</name>
</geneLocation>
<name>F1CNR6_ECOLX</name>
<accession>F1CNR6</accession>